<reference evidence="1" key="1">
    <citation type="submission" date="2020-05" db="EMBL/GenBank/DDBJ databases">
        <title>Mycena genomes resolve the evolution of fungal bioluminescence.</title>
        <authorList>
            <person name="Tsai I.J."/>
        </authorList>
    </citation>
    <scope>NUCLEOTIDE SEQUENCE</scope>
    <source>
        <strain evidence="1">160909Yilan</strain>
    </source>
</reference>
<evidence type="ECO:0000313" key="2">
    <source>
        <dbReference type="Proteomes" id="UP000623467"/>
    </source>
</evidence>
<comment type="caution">
    <text evidence="1">The sequence shown here is derived from an EMBL/GenBank/DDBJ whole genome shotgun (WGS) entry which is preliminary data.</text>
</comment>
<dbReference type="EMBL" id="JACAZH010000003">
    <property type="protein sequence ID" value="KAF7373179.1"/>
    <property type="molecule type" value="Genomic_DNA"/>
</dbReference>
<dbReference type="AlphaFoldDB" id="A0A8H7DF53"/>
<organism evidence="1 2">
    <name type="scientific">Mycena sanguinolenta</name>
    <dbReference type="NCBI Taxonomy" id="230812"/>
    <lineage>
        <taxon>Eukaryota</taxon>
        <taxon>Fungi</taxon>
        <taxon>Dikarya</taxon>
        <taxon>Basidiomycota</taxon>
        <taxon>Agaricomycotina</taxon>
        <taxon>Agaricomycetes</taxon>
        <taxon>Agaricomycetidae</taxon>
        <taxon>Agaricales</taxon>
        <taxon>Marasmiineae</taxon>
        <taxon>Mycenaceae</taxon>
        <taxon>Mycena</taxon>
    </lineage>
</organism>
<keyword evidence="2" id="KW-1185">Reference proteome</keyword>
<gene>
    <name evidence="1" type="ORF">MSAN_00526500</name>
</gene>
<name>A0A8H7DF53_9AGAR</name>
<protein>
    <submittedName>
        <fullName evidence="1">Uncharacterized protein</fullName>
    </submittedName>
</protein>
<dbReference type="Proteomes" id="UP000623467">
    <property type="component" value="Unassembled WGS sequence"/>
</dbReference>
<proteinExistence type="predicted"/>
<accession>A0A8H7DF53</accession>
<evidence type="ECO:0000313" key="1">
    <source>
        <dbReference type="EMBL" id="KAF7373179.1"/>
    </source>
</evidence>
<sequence>MNPSRLPCPPVCLATASQCTECSCLVHDTYGSTNRIALGMRASHSPTNMTALRIPTLKRVACRARPRARGYAQPGYQAHREASTSKFWLRRASYSLGSYSAAHLVSWSSLRASEHTPRLTRHALPPDPSVLAHRYEKKPAQRLIHLRTRTNADFGETEAETRVWVQAVHEQ</sequence>